<feature type="domain" description="CBM2" evidence="4">
    <location>
        <begin position="25"/>
        <end position="127"/>
    </location>
</feature>
<organism evidence="5 6">
    <name type="scientific">Cellvibrio fibrivorans</name>
    <dbReference type="NCBI Taxonomy" id="126350"/>
    <lineage>
        <taxon>Bacteria</taxon>
        <taxon>Pseudomonadati</taxon>
        <taxon>Pseudomonadota</taxon>
        <taxon>Gammaproteobacteria</taxon>
        <taxon>Cellvibrionales</taxon>
        <taxon>Cellvibrionaceae</taxon>
        <taxon>Cellvibrio</taxon>
    </lineage>
</organism>
<dbReference type="SMART" id="SM00637">
    <property type="entry name" value="CBD_II"/>
    <property type="match status" value="1"/>
</dbReference>
<keyword evidence="3" id="KW-0732">Signal</keyword>
<evidence type="ECO:0000256" key="2">
    <source>
        <dbReference type="SAM" id="MobiDB-lite"/>
    </source>
</evidence>
<dbReference type="SUPFAM" id="SSF49384">
    <property type="entry name" value="Carbohydrate-binding domain"/>
    <property type="match status" value="1"/>
</dbReference>
<name>A0ABU1UT77_9GAMM</name>
<sequence length="827" mass="88707">MLNHKAKGYRLATMLGLGLMTATWGNAASAGCSYTVTNSWGSGFTAAIRVTNDSTATINGWQVNWAYSKNTVSNAWNARLSGNYSASNIGWNGTLRPGQFAEFGVQGATNGGAVEVPQVTGAACGTAAVASSSIASSKAASVTSSSVASIANSVNIAGLATATTSYVSPWETIRAVNDNSNPANSNDKTAGAYGNWNNPNSIQWVQYDWPQNYALSSTQIYWFDDNGGVLTPTRAYLEYWNGSAWVNAGNVPLAKNAFNTLALNNVVTNRVRVSMLNTTQSTGILEWRVSGTAAGNVASSVSTSKSSTALSSSLRSSIASSIALSSSSARSSTPASSSSVRSSTPAVSSSSSSSAPSVAQCSAYDWPKYEPDLNYDFRTDFGQVDTSKFKVYNGCPASTIAGVKTKGRFAFIWGKNRNPSITDADIDRVLTNLNEDADYIHNVMGWPVDKLQAEGYFSNIYLYGSGLCTDSAANTERGGWQSGINGYPMVLLSYYPVVTPSERGGITHEFIHTIMATRGNKAAWFNEGGNTWLQMNLEASRTGNYGVGFLDATSFLAPHMPIENYSGWLQDGTFGGPNAEGVDRRVNGQQISTWREYLGGNQYNAAFPHFLGVHVSKGANAWIWAKGPHNHILRSLAGGVGEEQTQRMIMEFRARQAMVDFGPWSNAFKVPINNNWGRTINAERIDGGILQDPGAHRLTFYSATTQEGTTLVPSTTTLPGWSGANQIPLKVTGNKVRVSFQPIGQNMRVQLAYRAADGSAVYSKPVTSGEACLDLTKAPKNGVVVAVVSNVDHLYNGEETRTRKHDYRLQLLEGVTGTAPLYDKHYQ</sequence>
<keyword evidence="6" id="KW-1185">Reference proteome</keyword>
<evidence type="ECO:0000313" key="5">
    <source>
        <dbReference type="EMBL" id="MDR7088342.1"/>
    </source>
</evidence>
<proteinExistence type="predicted"/>
<evidence type="ECO:0000313" key="6">
    <source>
        <dbReference type="Proteomes" id="UP001253595"/>
    </source>
</evidence>
<dbReference type="Pfam" id="PF00553">
    <property type="entry name" value="CBM_2"/>
    <property type="match status" value="1"/>
</dbReference>
<dbReference type="Gene3D" id="2.60.120.260">
    <property type="entry name" value="Galactose-binding domain-like"/>
    <property type="match status" value="1"/>
</dbReference>
<accession>A0ABU1UT77</accession>
<gene>
    <name evidence="5" type="ORF">J2X05_000345</name>
</gene>
<reference evidence="5 6" key="1">
    <citation type="submission" date="2023-07" db="EMBL/GenBank/DDBJ databases">
        <title>Sorghum-associated microbial communities from plants grown in Nebraska, USA.</title>
        <authorList>
            <person name="Schachtman D."/>
        </authorList>
    </citation>
    <scope>NUCLEOTIDE SEQUENCE [LARGE SCALE GENOMIC DNA]</scope>
    <source>
        <strain evidence="5 6">BE190</strain>
    </source>
</reference>
<dbReference type="Proteomes" id="UP001253595">
    <property type="component" value="Unassembled WGS sequence"/>
</dbReference>
<dbReference type="InterPro" id="IPR008965">
    <property type="entry name" value="CBM2/CBM3_carb-bd_dom_sf"/>
</dbReference>
<dbReference type="EMBL" id="JAVDVX010000001">
    <property type="protein sequence ID" value="MDR7088342.1"/>
    <property type="molecule type" value="Genomic_DNA"/>
</dbReference>
<dbReference type="InterPro" id="IPR001919">
    <property type="entry name" value="CBD2"/>
</dbReference>
<evidence type="ECO:0000256" key="3">
    <source>
        <dbReference type="SAM" id="SignalP"/>
    </source>
</evidence>
<dbReference type="InterPro" id="IPR012291">
    <property type="entry name" value="CBM2_carb-bd_dom_sf"/>
</dbReference>
<evidence type="ECO:0000256" key="1">
    <source>
        <dbReference type="ARBA" id="ARBA00023157"/>
    </source>
</evidence>
<evidence type="ECO:0000259" key="4">
    <source>
        <dbReference type="PROSITE" id="PS51173"/>
    </source>
</evidence>
<dbReference type="Gene3D" id="2.60.40.290">
    <property type="match status" value="1"/>
</dbReference>
<feature type="chain" id="PRO_5046314506" description="CBM2 domain-containing protein" evidence="3">
    <location>
        <begin position="28"/>
        <end position="827"/>
    </location>
</feature>
<comment type="caution">
    <text evidence="5">The sequence shown here is derived from an EMBL/GenBank/DDBJ whole genome shotgun (WGS) entry which is preliminary data.</text>
</comment>
<feature type="signal peptide" evidence="3">
    <location>
        <begin position="1"/>
        <end position="27"/>
    </location>
</feature>
<dbReference type="PROSITE" id="PS51173">
    <property type="entry name" value="CBM2"/>
    <property type="match status" value="1"/>
</dbReference>
<dbReference type="PROSITE" id="PS51257">
    <property type="entry name" value="PROKAR_LIPOPROTEIN"/>
    <property type="match status" value="1"/>
</dbReference>
<feature type="region of interest" description="Disordered" evidence="2">
    <location>
        <begin position="328"/>
        <end position="357"/>
    </location>
</feature>
<keyword evidence="1" id="KW-1015">Disulfide bond</keyword>
<dbReference type="RefSeq" id="WP_310067844.1">
    <property type="nucleotide sequence ID" value="NZ_JAVDVX010000001.1"/>
</dbReference>
<protein>
    <recommendedName>
        <fullName evidence="4">CBM2 domain-containing protein</fullName>
    </recommendedName>
</protein>